<accession>A0A9D4HCD6</accession>
<comment type="caution">
    <text evidence="1">The sequence shown here is derived from an EMBL/GenBank/DDBJ whole genome shotgun (WGS) entry which is preliminary data.</text>
</comment>
<organism evidence="1 2">
    <name type="scientific">Dreissena polymorpha</name>
    <name type="common">Zebra mussel</name>
    <name type="synonym">Mytilus polymorpha</name>
    <dbReference type="NCBI Taxonomy" id="45954"/>
    <lineage>
        <taxon>Eukaryota</taxon>
        <taxon>Metazoa</taxon>
        <taxon>Spiralia</taxon>
        <taxon>Lophotrochozoa</taxon>
        <taxon>Mollusca</taxon>
        <taxon>Bivalvia</taxon>
        <taxon>Autobranchia</taxon>
        <taxon>Heteroconchia</taxon>
        <taxon>Euheterodonta</taxon>
        <taxon>Imparidentia</taxon>
        <taxon>Neoheterodontei</taxon>
        <taxon>Myida</taxon>
        <taxon>Dreissenoidea</taxon>
        <taxon>Dreissenidae</taxon>
        <taxon>Dreissena</taxon>
    </lineage>
</organism>
<proteinExistence type="predicted"/>
<sequence>MGSSASVTHVQEYNSLKNEFVKQEVETQEVEFKAITLEEPEVAAINLTNLKKVFKGRIPVRAAGDKNTCFITGERNMNYTTHGPTVRCRILSFSTYLSLSLTTCSHLHH</sequence>
<evidence type="ECO:0000313" key="1">
    <source>
        <dbReference type="EMBL" id="KAH3713113.1"/>
    </source>
</evidence>
<reference evidence="1" key="1">
    <citation type="journal article" date="2019" name="bioRxiv">
        <title>The Genome of the Zebra Mussel, Dreissena polymorpha: A Resource for Invasive Species Research.</title>
        <authorList>
            <person name="McCartney M.A."/>
            <person name="Auch B."/>
            <person name="Kono T."/>
            <person name="Mallez S."/>
            <person name="Zhang Y."/>
            <person name="Obille A."/>
            <person name="Becker A."/>
            <person name="Abrahante J.E."/>
            <person name="Garbe J."/>
            <person name="Badalamenti J.P."/>
            <person name="Herman A."/>
            <person name="Mangelson H."/>
            <person name="Liachko I."/>
            <person name="Sullivan S."/>
            <person name="Sone E.D."/>
            <person name="Koren S."/>
            <person name="Silverstein K.A.T."/>
            <person name="Beckman K.B."/>
            <person name="Gohl D.M."/>
        </authorList>
    </citation>
    <scope>NUCLEOTIDE SEQUENCE</scope>
    <source>
        <strain evidence="1">Duluth1</strain>
        <tissue evidence="1">Whole animal</tissue>
    </source>
</reference>
<dbReference type="EMBL" id="JAIWYP010000014">
    <property type="protein sequence ID" value="KAH3713113.1"/>
    <property type="molecule type" value="Genomic_DNA"/>
</dbReference>
<protein>
    <submittedName>
        <fullName evidence="1">Uncharacterized protein</fullName>
    </submittedName>
</protein>
<evidence type="ECO:0000313" key="2">
    <source>
        <dbReference type="Proteomes" id="UP000828390"/>
    </source>
</evidence>
<name>A0A9D4HCD6_DREPO</name>
<gene>
    <name evidence="1" type="ORF">DPMN_072879</name>
</gene>
<dbReference type="Proteomes" id="UP000828390">
    <property type="component" value="Unassembled WGS sequence"/>
</dbReference>
<reference evidence="1" key="2">
    <citation type="submission" date="2020-11" db="EMBL/GenBank/DDBJ databases">
        <authorList>
            <person name="McCartney M.A."/>
            <person name="Auch B."/>
            <person name="Kono T."/>
            <person name="Mallez S."/>
            <person name="Becker A."/>
            <person name="Gohl D.M."/>
            <person name="Silverstein K.A.T."/>
            <person name="Koren S."/>
            <person name="Bechman K.B."/>
            <person name="Herman A."/>
            <person name="Abrahante J.E."/>
            <person name="Garbe J."/>
        </authorList>
    </citation>
    <scope>NUCLEOTIDE SEQUENCE</scope>
    <source>
        <strain evidence="1">Duluth1</strain>
        <tissue evidence="1">Whole animal</tissue>
    </source>
</reference>
<keyword evidence="2" id="KW-1185">Reference proteome</keyword>
<dbReference type="AlphaFoldDB" id="A0A9D4HCD6"/>